<dbReference type="InterPro" id="IPR014757">
    <property type="entry name" value="Tscrpt_reg_IclR_C"/>
</dbReference>
<dbReference type="InterPro" id="IPR036390">
    <property type="entry name" value="WH_DNA-bd_sf"/>
</dbReference>
<dbReference type="Pfam" id="PF09339">
    <property type="entry name" value="HTH_IclR"/>
    <property type="match status" value="1"/>
</dbReference>
<dbReference type="PANTHER" id="PTHR30136:SF24">
    <property type="entry name" value="HTH-TYPE TRANSCRIPTIONAL REPRESSOR ALLR"/>
    <property type="match status" value="1"/>
</dbReference>
<proteinExistence type="predicted"/>
<evidence type="ECO:0000259" key="5">
    <source>
        <dbReference type="PROSITE" id="PS51078"/>
    </source>
</evidence>
<evidence type="ECO:0000256" key="3">
    <source>
        <dbReference type="ARBA" id="ARBA00023163"/>
    </source>
</evidence>
<dbReference type="AlphaFoldDB" id="A0A498RA62"/>
<protein>
    <submittedName>
        <fullName evidence="6">Transcription regulator iclr n-terminal</fullName>
    </submittedName>
</protein>
<dbReference type="SUPFAM" id="SSF46785">
    <property type="entry name" value="Winged helix' DNA-binding domain"/>
    <property type="match status" value="1"/>
</dbReference>
<dbReference type="Proteomes" id="UP000277811">
    <property type="component" value="Unassembled WGS sequence"/>
</dbReference>
<dbReference type="SMART" id="SM00346">
    <property type="entry name" value="HTH_ICLR"/>
    <property type="match status" value="1"/>
</dbReference>
<dbReference type="InterPro" id="IPR029016">
    <property type="entry name" value="GAF-like_dom_sf"/>
</dbReference>
<accession>A0A498RA62</accession>
<reference evidence="6 7" key="1">
    <citation type="submission" date="2018-06" db="EMBL/GenBank/DDBJ databases">
        <authorList>
            <person name="Strepis N."/>
        </authorList>
    </citation>
    <scope>NUCLEOTIDE SEQUENCE [LARGE SCALE GENOMIC DNA]</scope>
    <source>
        <strain evidence="6">LUCI</strain>
    </source>
</reference>
<organism evidence="6 7">
    <name type="scientific">Lucifera butyrica</name>
    <dbReference type="NCBI Taxonomy" id="1351585"/>
    <lineage>
        <taxon>Bacteria</taxon>
        <taxon>Bacillati</taxon>
        <taxon>Bacillota</taxon>
        <taxon>Negativicutes</taxon>
        <taxon>Veillonellales</taxon>
        <taxon>Veillonellaceae</taxon>
        <taxon>Lucifera</taxon>
    </lineage>
</organism>
<keyword evidence="2" id="KW-0238">DNA-binding</keyword>
<gene>
    <name evidence="6" type="ORF">LUCI_4881</name>
</gene>
<dbReference type="OrthoDB" id="9791752at2"/>
<dbReference type="GO" id="GO:0003700">
    <property type="term" value="F:DNA-binding transcription factor activity"/>
    <property type="evidence" value="ECO:0007669"/>
    <property type="project" value="TreeGrafter"/>
</dbReference>
<evidence type="ECO:0000256" key="2">
    <source>
        <dbReference type="ARBA" id="ARBA00023125"/>
    </source>
</evidence>
<dbReference type="Gene3D" id="3.30.450.40">
    <property type="match status" value="1"/>
</dbReference>
<dbReference type="EMBL" id="UPPP01000127">
    <property type="protein sequence ID" value="VBB09586.1"/>
    <property type="molecule type" value="Genomic_DNA"/>
</dbReference>
<dbReference type="GO" id="GO:0003677">
    <property type="term" value="F:DNA binding"/>
    <property type="evidence" value="ECO:0007669"/>
    <property type="project" value="UniProtKB-KW"/>
</dbReference>
<evidence type="ECO:0000313" key="6">
    <source>
        <dbReference type="EMBL" id="VBB09586.1"/>
    </source>
</evidence>
<dbReference type="InterPro" id="IPR005471">
    <property type="entry name" value="Tscrpt_reg_IclR_N"/>
</dbReference>
<dbReference type="Gene3D" id="1.10.10.10">
    <property type="entry name" value="Winged helix-like DNA-binding domain superfamily/Winged helix DNA-binding domain"/>
    <property type="match status" value="1"/>
</dbReference>
<keyword evidence="7" id="KW-1185">Reference proteome</keyword>
<evidence type="ECO:0000313" key="7">
    <source>
        <dbReference type="Proteomes" id="UP000277811"/>
    </source>
</evidence>
<keyword evidence="1" id="KW-0805">Transcription regulation</keyword>
<feature type="domain" description="IclR-ED" evidence="5">
    <location>
        <begin position="68"/>
        <end position="249"/>
    </location>
</feature>
<dbReference type="PROSITE" id="PS51078">
    <property type="entry name" value="ICLR_ED"/>
    <property type="match status" value="1"/>
</dbReference>
<dbReference type="GO" id="GO:0045892">
    <property type="term" value="P:negative regulation of DNA-templated transcription"/>
    <property type="evidence" value="ECO:0007669"/>
    <property type="project" value="TreeGrafter"/>
</dbReference>
<dbReference type="InterPro" id="IPR036388">
    <property type="entry name" value="WH-like_DNA-bd_sf"/>
</dbReference>
<dbReference type="SUPFAM" id="SSF55781">
    <property type="entry name" value="GAF domain-like"/>
    <property type="match status" value="1"/>
</dbReference>
<evidence type="ECO:0000259" key="4">
    <source>
        <dbReference type="PROSITE" id="PS51077"/>
    </source>
</evidence>
<sequence>MDRIKLHNPTLRVLDIFEAVYNSIDGLTLAEISRRTGIAKGTLYPIVMTLLHEGFLQNLGSRIAIGKNCFKLGYAYVHSLNYLDILKPHMREIVAACDEICQLGILDGGDVLYVEKTEPNQAIRIESSAGKTIAAYATALGKCLLSGLSNDETAKLYPGEFIKYTARTIPDLKTLLQQLETVRDNGYAHEIGETNIDIECLAVPIKISDKVLASISVSLPIFRSTPEKTEKILDVLKFHAELIEKEFALLPMEVKLFSD</sequence>
<dbReference type="PROSITE" id="PS51077">
    <property type="entry name" value="HTH_ICLR"/>
    <property type="match status" value="1"/>
</dbReference>
<dbReference type="Pfam" id="PF01614">
    <property type="entry name" value="IclR_C"/>
    <property type="match status" value="1"/>
</dbReference>
<dbReference type="PANTHER" id="PTHR30136">
    <property type="entry name" value="HELIX-TURN-HELIX TRANSCRIPTIONAL REGULATOR, ICLR FAMILY"/>
    <property type="match status" value="1"/>
</dbReference>
<feature type="domain" description="HTH iclR-type" evidence="4">
    <location>
        <begin position="7"/>
        <end position="74"/>
    </location>
</feature>
<dbReference type="RefSeq" id="WP_122630362.1">
    <property type="nucleotide sequence ID" value="NZ_UPPP01000127.1"/>
</dbReference>
<name>A0A498RA62_9FIRM</name>
<keyword evidence="3" id="KW-0804">Transcription</keyword>
<dbReference type="InterPro" id="IPR050707">
    <property type="entry name" value="HTH_MetabolicPath_Reg"/>
</dbReference>
<evidence type="ECO:0000256" key="1">
    <source>
        <dbReference type="ARBA" id="ARBA00023015"/>
    </source>
</evidence>